<dbReference type="EMBL" id="QNRF01000007">
    <property type="protein sequence ID" value="RBO81865.1"/>
    <property type="molecule type" value="Genomic_DNA"/>
</dbReference>
<dbReference type="GO" id="GO:0008168">
    <property type="term" value="F:methyltransferase activity"/>
    <property type="evidence" value="ECO:0007669"/>
    <property type="project" value="UniProtKB-KW"/>
</dbReference>
<dbReference type="InterPro" id="IPR041698">
    <property type="entry name" value="Methyltransf_25"/>
</dbReference>
<evidence type="ECO:0000259" key="1">
    <source>
        <dbReference type="Pfam" id="PF13649"/>
    </source>
</evidence>
<comment type="caution">
    <text evidence="2">The sequence shown here is derived from an EMBL/GenBank/DDBJ whole genome shotgun (WGS) entry which is preliminary data.</text>
</comment>
<accession>A0A366CW65</accession>
<dbReference type="AlphaFoldDB" id="A0A366CW65"/>
<keyword evidence="2" id="KW-0808">Transferase</keyword>
<protein>
    <submittedName>
        <fullName evidence="2">Methyltransferase family protein</fullName>
    </submittedName>
</protein>
<organism evidence="2 3">
    <name type="scientific">Marinomonas aquiplantarum</name>
    <dbReference type="NCBI Taxonomy" id="491951"/>
    <lineage>
        <taxon>Bacteria</taxon>
        <taxon>Pseudomonadati</taxon>
        <taxon>Pseudomonadota</taxon>
        <taxon>Gammaproteobacteria</taxon>
        <taxon>Oceanospirillales</taxon>
        <taxon>Oceanospirillaceae</taxon>
        <taxon>Marinomonas</taxon>
    </lineage>
</organism>
<dbReference type="Pfam" id="PF13649">
    <property type="entry name" value="Methyltransf_25"/>
    <property type="match status" value="1"/>
</dbReference>
<keyword evidence="2" id="KW-0489">Methyltransferase</keyword>
<dbReference type="Gene3D" id="3.40.50.150">
    <property type="entry name" value="Vaccinia Virus protein VP39"/>
    <property type="match status" value="1"/>
</dbReference>
<dbReference type="SUPFAM" id="SSF53335">
    <property type="entry name" value="S-adenosyl-L-methionine-dependent methyltransferases"/>
    <property type="match status" value="1"/>
</dbReference>
<feature type="domain" description="Methyltransferase" evidence="1">
    <location>
        <begin position="47"/>
        <end position="137"/>
    </location>
</feature>
<keyword evidence="3" id="KW-1185">Reference proteome</keyword>
<evidence type="ECO:0000313" key="3">
    <source>
        <dbReference type="Proteomes" id="UP000252086"/>
    </source>
</evidence>
<reference evidence="2 3" key="1">
    <citation type="submission" date="2018-06" db="EMBL/GenBank/DDBJ databases">
        <title>Genomic Encyclopedia of Type Strains, Phase III (KMG-III): the genomes of soil and plant-associated and newly described type strains.</title>
        <authorList>
            <person name="Whitman W."/>
        </authorList>
    </citation>
    <scope>NUCLEOTIDE SEQUENCE [LARGE SCALE GENOMIC DNA]</scope>
    <source>
        <strain evidence="2 3">CECT 7732</strain>
    </source>
</reference>
<sequence>MTSQSNSDDLSYGWEAIAQDFISSRSSIGLATIENWGKSLEPRQVLLDVGCGFGEPYTQYFIDRGVSVYGIDASKTLVQEYERRFPEAIAKYESAVTSLFFDKKFDAILSVGLIFLLPHSTQISVLRKMAISLQDGGNLLFSAPCQIVSWDDLLTGRKSMSLGREKYINILKEHSLSLVGEYTDEGNNHYYNFQKSIVPEVGH</sequence>
<dbReference type="GO" id="GO:0032259">
    <property type="term" value="P:methylation"/>
    <property type="evidence" value="ECO:0007669"/>
    <property type="project" value="UniProtKB-KW"/>
</dbReference>
<dbReference type="RefSeq" id="WP_181799852.1">
    <property type="nucleotide sequence ID" value="NZ_QNRF01000007.1"/>
</dbReference>
<evidence type="ECO:0000313" key="2">
    <source>
        <dbReference type="EMBL" id="RBO81865.1"/>
    </source>
</evidence>
<proteinExistence type="predicted"/>
<dbReference type="CDD" id="cd02440">
    <property type="entry name" value="AdoMet_MTases"/>
    <property type="match status" value="1"/>
</dbReference>
<gene>
    <name evidence="2" type="ORF">DFP76_1078</name>
</gene>
<dbReference type="InterPro" id="IPR029063">
    <property type="entry name" value="SAM-dependent_MTases_sf"/>
</dbReference>
<dbReference type="Proteomes" id="UP000252086">
    <property type="component" value="Unassembled WGS sequence"/>
</dbReference>
<name>A0A366CW65_9GAMM</name>